<dbReference type="PANTHER" id="PTHR43737:SF1">
    <property type="entry name" value="DUF1501 DOMAIN-CONTAINING PROTEIN"/>
    <property type="match status" value="1"/>
</dbReference>
<evidence type="ECO:0000313" key="4">
    <source>
        <dbReference type="Proteomes" id="UP000652681"/>
    </source>
</evidence>
<comment type="caution">
    <text evidence="3">The sequence shown here is derived from an EMBL/GenBank/DDBJ whole genome shotgun (WGS) entry which is preliminary data.</text>
</comment>
<evidence type="ECO:0000259" key="2">
    <source>
        <dbReference type="Pfam" id="PF18962"/>
    </source>
</evidence>
<dbReference type="NCBIfam" id="TIGR04183">
    <property type="entry name" value="Por_Secre_tail"/>
    <property type="match status" value="1"/>
</dbReference>
<gene>
    <name evidence="3" type="ORF">H9Y05_02315</name>
</gene>
<dbReference type="Pfam" id="PF18962">
    <property type="entry name" value="Por_Secre_tail"/>
    <property type="match status" value="1"/>
</dbReference>
<dbReference type="RefSeq" id="WP_163490491.1">
    <property type="nucleotide sequence ID" value="NZ_JACVEL010000001.1"/>
</dbReference>
<keyword evidence="1" id="KW-0732">Signal</keyword>
<evidence type="ECO:0000256" key="1">
    <source>
        <dbReference type="ARBA" id="ARBA00022729"/>
    </source>
</evidence>
<keyword evidence="4" id="KW-1185">Reference proteome</keyword>
<dbReference type="Proteomes" id="UP000652681">
    <property type="component" value="Unassembled WGS sequence"/>
</dbReference>
<dbReference type="InterPro" id="IPR010869">
    <property type="entry name" value="DUF1501"/>
</dbReference>
<reference evidence="3" key="1">
    <citation type="submission" date="2020-09" db="EMBL/GenBank/DDBJ databases">
        <title>Taishania pollutisoli gen. nov., sp. nov., Isolated from Tetrabromobisphenol A-Contaminated Soil.</title>
        <authorList>
            <person name="Chen Q."/>
        </authorList>
    </citation>
    <scope>NUCLEOTIDE SEQUENCE</scope>
    <source>
        <strain evidence="3">CZZ-1</strain>
    </source>
</reference>
<sequence length="548" mass="60973">MERKDFLRLTSLAGSGLLLNLNGIKLHAMEDNHFLNDIAKSSTNDRILVLIQLHGGNDGLNMVIPIDGYGHYYNHRPNIAIPQSGSRKYITLDPNLPGNRQVGLHPDMVAAKAMYDDGNMAIVQNVSYENMNGSHFRSRDIWYMGGDYNEYFSSGWMGRYLEHLYPGYPTGYPSPQVPDPLAIEIGTGVSLAFHRNEGIPMGLSVQDPNAFYNLINSVGGDLPVTLPDTHAGDEIEYIMQIERQSNNYAERLRDVYNSGTNSATVYPDIYPFVAPSSAINNPLAPQLKIVSRLISGGIGTKIFLCRIGGFDTHANQVVNNNTTMGGHAALLYHISSAVKAFYDDLRNLGLADRVLTMTFSEFGRRVVSNASYGTDHGNAAPMLIFGTCLNPGVYGTNPDLQNLQGGNIPMQHDYRQVFSSVVKDWFGASQTAIESVRFENFIDNRVDYINCKEVGLSELFKENLWMKCHPNPTTGIATISYYLRNNAAIKIEVRDLNGRVLAVVKEEKSWEGEHTVNYDFSRFKNGMYIVTLIINDSASVTQKVILNR</sequence>
<protein>
    <submittedName>
        <fullName evidence="3">DUF1501 domain-containing protein</fullName>
    </submittedName>
</protein>
<evidence type="ECO:0000313" key="3">
    <source>
        <dbReference type="EMBL" id="MBC9811300.1"/>
    </source>
</evidence>
<dbReference type="Pfam" id="PF07394">
    <property type="entry name" value="DUF1501"/>
    <property type="match status" value="1"/>
</dbReference>
<feature type="domain" description="Secretion system C-terminal sorting" evidence="2">
    <location>
        <begin position="470"/>
        <end position="545"/>
    </location>
</feature>
<organism evidence="3 4">
    <name type="scientific">Taishania pollutisoli</name>
    <dbReference type="NCBI Taxonomy" id="2766479"/>
    <lineage>
        <taxon>Bacteria</taxon>
        <taxon>Pseudomonadati</taxon>
        <taxon>Bacteroidota</taxon>
        <taxon>Flavobacteriia</taxon>
        <taxon>Flavobacteriales</taxon>
        <taxon>Crocinitomicaceae</taxon>
        <taxon>Taishania</taxon>
    </lineage>
</organism>
<dbReference type="EMBL" id="JACVEL010000001">
    <property type="protein sequence ID" value="MBC9811300.1"/>
    <property type="molecule type" value="Genomic_DNA"/>
</dbReference>
<proteinExistence type="predicted"/>
<name>A0A8J6PDE6_9FLAO</name>
<dbReference type="InterPro" id="IPR026444">
    <property type="entry name" value="Secre_tail"/>
</dbReference>
<dbReference type="PANTHER" id="PTHR43737">
    <property type="entry name" value="BLL7424 PROTEIN"/>
    <property type="match status" value="1"/>
</dbReference>
<accession>A0A8J6PDE6</accession>
<dbReference type="AlphaFoldDB" id="A0A8J6PDE6"/>